<reference evidence="10 11" key="1">
    <citation type="submission" date="2015-11" db="EMBL/GenBank/DDBJ databases">
        <title>Butyribacter intestini gen. nov., sp. nov., a butyric acid-producing bacterium of the family Lachnospiraceae isolated from the human faeces.</title>
        <authorList>
            <person name="Zou Y."/>
            <person name="Xue W."/>
            <person name="Luo G."/>
            <person name="Lv M."/>
        </authorList>
    </citation>
    <scope>NUCLEOTIDE SEQUENCE [LARGE SCALE GENOMIC DNA]</scope>
    <source>
        <strain evidence="10 11">ACET-33324</strain>
    </source>
</reference>
<dbReference type="PROSITE" id="PS50850">
    <property type="entry name" value="MFS"/>
    <property type="match status" value="1"/>
</dbReference>
<dbReference type="GO" id="GO:0005886">
    <property type="term" value="C:plasma membrane"/>
    <property type="evidence" value="ECO:0007669"/>
    <property type="project" value="UniProtKB-SubCell"/>
</dbReference>
<evidence type="ECO:0000313" key="11">
    <source>
        <dbReference type="Proteomes" id="UP000054874"/>
    </source>
</evidence>
<keyword evidence="7 8" id="KW-0472">Membrane</keyword>
<dbReference type="GO" id="GO:0022857">
    <property type="term" value="F:transmembrane transporter activity"/>
    <property type="evidence" value="ECO:0007669"/>
    <property type="project" value="InterPro"/>
</dbReference>
<dbReference type="OrthoDB" id="65739at2"/>
<feature type="transmembrane region" description="Helical" evidence="8">
    <location>
        <begin position="302"/>
        <end position="325"/>
    </location>
</feature>
<dbReference type="PANTHER" id="PTHR23522:SF10">
    <property type="entry name" value="3-PHENYLPROPIONIC ACID TRANSPORTER-RELATED"/>
    <property type="match status" value="1"/>
</dbReference>
<dbReference type="PANTHER" id="PTHR23522">
    <property type="entry name" value="BLL5896 PROTEIN"/>
    <property type="match status" value="1"/>
</dbReference>
<comment type="caution">
    <text evidence="10">The sequence shown here is derived from an EMBL/GenBank/DDBJ whole genome shotgun (WGS) entry which is preliminary data.</text>
</comment>
<feature type="transmembrane region" description="Helical" evidence="8">
    <location>
        <begin position="133"/>
        <end position="155"/>
    </location>
</feature>
<protein>
    <recommendedName>
        <fullName evidence="9">Major facilitator superfamily (MFS) profile domain-containing protein</fullName>
    </recommendedName>
</protein>
<evidence type="ECO:0000256" key="7">
    <source>
        <dbReference type="ARBA" id="ARBA00023136"/>
    </source>
</evidence>
<evidence type="ECO:0000259" key="9">
    <source>
        <dbReference type="PROSITE" id="PS50850"/>
    </source>
</evidence>
<feature type="transmembrane region" description="Helical" evidence="8">
    <location>
        <begin position="12"/>
        <end position="32"/>
    </location>
</feature>
<dbReference type="InterPro" id="IPR036259">
    <property type="entry name" value="MFS_trans_sf"/>
</dbReference>
<sequence>MNSRKKYDFSIPLYYFFFFGAQCLIISYMNVYLEKHLGFTGSQLGLYTGITPLVPAAIIPFVGLLCDRTRRYKEIFLAFLGLALASAAIMSFQTLLPMVLLLGVILETARSSCISLADAQVTEYCAQTGKNYGLFRMGGSVGWVVFGMLIGFLTARIPLNTLLFPAYCILTLITLFFAVLFPDTKRLQPKKGHPSKASSVKNPILVLLHNKPYVAMLIITIVICLAGESCLSYSGNHLVTTMQASETLIGLNTAFCVVPEFFFFPAAAWLLKKYGFKKMYLLAAFGVTIRFSIYFFTGNPYLFLVGSLFHCLGSGTYTAVNLAFIHDKVDSSMFGTAVTLLGTVSTVARALFGYGFGYLYEHFGSRYIFLSVIPLGILAIIFLLSTQLFNEDPTT</sequence>
<feature type="transmembrane region" description="Helical" evidence="8">
    <location>
        <begin position="278"/>
        <end position="296"/>
    </location>
</feature>
<evidence type="ECO:0000256" key="8">
    <source>
        <dbReference type="SAM" id="Phobius"/>
    </source>
</evidence>
<name>A0A0V8QEE5_9FIRM</name>
<accession>A0A0V8QEE5</accession>
<evidence type="ECO:0000256" key="3">
    <source>
        <dbReference type="ARBA" id="ARBA00022475"/>
    </source>
</evidence>
<evidence type="ECO:0000256" key="5">
    <source>
        <dbReference type="ARBA" id="ARBA00022692"/>
    </source>
</evidence>
<dbReference type="Pfam" id="PF12832">
    <property type="entry name" value="MFS_1_like"/>
    <property type="match status" value="1"/>
</dbReference>
<organism evidence="10 11">
    <name type="scientific">Acetivibrio ethanolgignens</name>
    <dbReference type="NCBI Taxonomy" id="290052"/>
    <lineage>
        <taxon>Bacteria</taxon>
        <taxon>Bacillati</taxon>
        <taxon>Bacillota</taxon>
        <taxon>Clostridia</taxon>
        <taxon>Eubacteriales</taxon>
        <taxon>Oscillospiraceae</taxon>
        <taxon>Acetivibrio</taxon>
    </lineage>
</organism>
<dbReference type="AlphaFoldDB" id="A0A0V8QEE5"/>
<dbReference type="EMBL" id="LNAM01000161">
    <property type="protein sequence ID" value="KSV58782.1"/>
    <property type="molecule type" value="Genomic_DNA"/>
</dbReference>
<dbReference type="Gene3D" id="1.20.1250.20">
    <property type="entry name" value="MFS general substrate transporter like domains"/>
    <property type="match status" value="2"/>
</dbReference>
<feature type="transmembrane region" description="Helical" evidence="8">
    <location>
        <begin position="44"/>
        <end position="66"/>
    </location>
</feature>
<evidence type="ECO:0000256" key="1">
    <source>
        <dbReference type="ARBA" id="ARBA00004429"/>
    </source>
</evidence>
<keyword evidence="6 8" id="KW-1133">Transmembrane helix</keyword>
<feature type="transmembrane region" description="Helical" evidence="8">
    <location>
        <begin position="366"/>
        <end position="389"/>
    </location>
</feature>
<comment type="subcellular location">
    <subcellularLocation>
        <location evidence="1">Cell inner membrane</location>
        <topology evidence="1">Multi-pass membrane protein</topology>
    </subcellularLocation>
</comment>
<dbReference type="STRING" id="290052.ASU35_11690"/>
<evidence type="ECO:0000256" key="6">
    <source>
        <dbReference type="ARBA" id="ARBA00022989"/>
    </source>
</evidence>
<keyword evidence="2" id="KW-0813">Transport</keyword>
<dbReference type="Proteomes" id="UP000054874">
    <property type="component" value="Unassembled WGS sequence"/>
</dbReference>
<proteinExistence type="predicted"/>
<feature type="transmembrane region" description="Helical" evidence="8">
    <location>
        <begin position="161"/>
        <end position="181"/>
    </location>
</feature>
<feature type="transmembrane region" description="Helical" evidence="8">
    <location>
        <begin position="247"/>
        <end position="271"/>
    </location>
</feature>
<feature type="domain" description="Major facilitator superfamily (MFS) profile" evidence="9">
    <location>
        <begin position="204"/>
        <end position="395"/>
    </location>
</feature>
<dbReference type="InterPro" id="IPR024989">
    <property type="entry name" value="MFS_assoc_dom"/>
</dbReference>
<gene>
    <name evidence="10" type="ORF">ASU35_11690</name>
</gene>
<feature type="transmembrane region" description="Helical" evidence="8">
    <location>
        <begin position="337"/>
        <end position="360"/>
    </location>
</feature>
<feature type="transmembrane region" description="Helical" evidence="8">
    <location>
        <begin position="75"/>
        <end position="92"/>
    </location>
</feature>
<evidence type="ECO:0000256" key="2">
    <source>
        <dbReference type="ARBA" id="ARBA00022448"/>
    </source>
</evidence>
<keyword evidence="5 8" id="KW-0812">Transmembrane</keyword>
<keyword evidence="4" id="KW-0997">Cell inner membrane</keyword>
<dbReference type="InterPro" id="IPR020846">
    <property type="entry name" value="MFS_dom"/>
</dbReference>
<feature type="transmembrane region" description="Helical" evidence="8">
    <location>
        <begin position="213"/>
        <end position="235"/>
    </location>
</feature>
<dbReference type="SUPFAM" id="SSF103473">
    <property type="entry name" value="MFS general substrate transporter"/>
    <property type="match status" value="1"/>
</dbReference>
<keyword evidence="3" id="KW-1003">Cell membrane</keyword>
<evidence type="ECO:0000256" key="4">
    <source>
        <dbReference type="ARBA" id="ARBA00022519"/>
    </source>
</evidence>
<evidence type="ECO:0000313" key="10">
    <source>
        <dbReference type="EMBL" id="KSV58782.1"/>
    </source>
</evidence>
<dbReference type="RefSeq" id="WP_058352990.1">
    <property type="nucleotide sequence ID" value="NZ_CABMMD010000161.1"/>
</dbReference>
<keyword evidence="11" id="KW-1185">Reference proteome</keyword>